<feature type="region of interest" description="Disordered" evidence="1">
    <location>
        <begin position="121"/>
        <end position="171"/>
    </location>
</feature>
<evidence type="ECO:0000313" key="4">
    <source>
        <dbReference type="Proteomes" id="UP000800035"/>
    </source>
</evidence>
<proteinExistence type="predicted"/>
<name>A0A6A5TU48_9PLEO</name>
<dbReference type="GO" id="GO:0042273">
    <property type="term" value="P:ribosomal large subunit biogenesis"/>
    <property type="evidence" value="ECO:0007669"/>
    <property type="project" value="TreeGrafter"/>
</dbReference>
<feature type="domain" description="ZN622/Rei1/Reh1 zinc finger C2H2-type" evidence="2">
    <location>
        <begin position="20"/>
        <end position="102"/>
    </location>
</feature>
<dbReference type="PANTHER" id="PTHR13182">
    <property type="entry name" value="ZINC FINGER PROTEIN 622"/>
    <property type="match status" value="1"/>
</dbReference>
<protein>
    <recommendedName>
        <fullName evidence="2">ZN622/Rei1/Reh1 zinc finger C2H2-type domain-containing protein</fullName>
    </recommendedName>
</protein>
<accession>A0A6A5TU48</accession>
<dbReference type="OrthoDB" id="19329at2759"/>
<evidence type="ECO:0000259" key="2">
    <source>
        <dbReference type="Pfam" id="PF12756"/>
    </source>
</evidence>
<evidence type="ECO:0000256" key="1">
    <source>
        <dbReference type="SAM" id="MobiDB-lite"/>
    </source>
</evidence>
<dbReference type="InterPro" id="IPR041661">
    <property type="entry name" value="ZN622/Rei1/Reh1_Znf-C2H2"/>
</dbReference>
<dbReference type="AlphaFoldDB" id="A0A6A5TU48"/>
<keyword evidence="4" id="KW-1185">Reference proteome</keyword>
<dbReference type="GO" id="GO:0030687">
    <property type="term" value="C:preribosome, large subunit precursor"/>
    <property type="evidence" value="ECO:0007669"/>
    <property type="project" value="TreeGrafter"/>
</dbReference>
<sequence length="227" mass="25769">MTAPLVPDESADTLEILHLAMTTCSRNHGLFIEEREKLLVDIETLLFSLHVVICGYYECIYCAAQRNSVEAIRHHMTSKKHCKLDLADEDSEYGGFYDLSAESDGNTERRTVHFLALDETRPPGTRYRKAPPAMLRTSDEGDDNLEIQAKESPLPKGGHAAETPGHVPTTRPERRVLAPTERLTRVQESDRRSLMHLPVSQQRAILGAHQKQAERMRREERALQRCT</sequence>
<gene>
    <name evidence="3" type="ORF">CC80DRAFT_505540</name>
</gene>
<organism evidence="3 4">
    <name type="scientific">Byssothecium circinans</name>
    <dbReference type="NCBI Taxonomy" id="147558"/>
    <lineage>
        <taxon>Eukaryota</taxon>
        <taxon>Fungi</taxon>
        <taxon>Dikarya</taxon>
        <taxon>Ascomycota</taxon>
        <taxon>Pezizomycotina</taxon>
        <taxon>Dothideomycetes</taxon>
        <taxon>Pleosporomycetidae</taxon>
        <taxon>Pleosporales</taxon>
        <taxon>Massarineae</taxon>
        <taxon>Massarinaceae</taxon>
        <taxon>Byssothecium</taxon>
    </lineage>
</organism>
<dbReference type="Proteomes" id="UP000800035">
    <property type="component" value="Unassembled WGS sequence"/>
</dbReference>
<dbReference type="Pfam" id="PF12756">
    <property type="entry name" value="zf-C2H2_2"/>
    <property type="match status" value="1"/>
</dbReference>
<dbReference type="EMBL" id="ML976995">
    <property type="protein sequence ID" value="KAF1955172.1"/>
    <property type="molecule type" value="Genomic_DNA"/>
</dbReference>
<reference evidence="3" key="1">
    <citation type="journal article" date="2020" name="Stud. Mycol.">
        <title>101 Dothideomycetes genomes: a test case for predicting lifestyles and emergence of pathogens.</title>
        <authorList>
            <person name="Haridas S."/>
            <person name="Albert R."/>
            <person name="Binder M."/>
            <person name="Bloem J."/>
            <person name="Labutti K."/>
            <person name="Salamov A."/>
            <person name="Andreopoulos B."/>
            <person name="Baker S."/>
            <person name="Barry K."/>
            <person name="Bills G."/>
            <person name="Bluhm B."/>
            <person name="Cannon C."/>
            <person name="Castanera R."/>
            <person name="Culley D."/>
            <person name="Daum C."/>
            <person name="Ezra D."/>
            <person name="Gonzalez J."/>
            <person name="Henrissat B."/>
            <person name="Kuo A."/>
            <person name="Liang C."/>
            <person name="Lipzen A."/>
            <person name="Lutzoni F."/>
            <person name="Magnuson J."/>
            <person name="Mondo S."/>
            <person name="Nolan M."/>
            <person name="Ohm R."/>
            <person name="Pangilinan J."/>
            <person name="Park H.-J."/>
            <person name="Ramirez L."/>
            <person name="Alfaro M."/>
            <person name="Sun H."/>
            <person name="Tritt A."/>
            <person name="Yoshinaga Y."/>
            <person name="Zwiers L.-H."/>
            <person name="Turgeon B."/>
            <person name="Goodwin S."/>
            <person name="Spatafora J."/>
            <person name="Crous P."/>
            <person name="Grigoriev I."/>
        </authorList>
    </citation>
    <scope>NUCLEOTIDE SEQUENCE</scope>
    <source>
        <strain evidence="3">CBS 675.92</strain>
    </source>
</reference>
<dbReference type="InterPro" id="IPR040025">
    <property type="entry name" value="Znf622/Rei1/Reh1"/>
</dbReference>
<evidence type="ECO:0000313" key="3">
    <source>
        <dbReference type="EMBL" id="KAF1955172.1"/>
    </source>
</evidence>
<dbReference type="PANTHER" id="PTHR13182:SF8">
    <property type="entry name" value="CYTOPLASMIC 60S SUBUNIT BIOGENESIS FACTOR ZNF622"/>
    <property type="match status" value="1"/>
</dbReference>